<feature type="binding site" evidence="16">
    <location>
        <position position="67"/>
    </location>
    <ligand>
        <name>Zn(2+)</name>
        <dbReference type="ChEBI" id="CHEBI:29105"/>
        <note>catalytic</note>
    </ligand>
</feature>
<keyword evidence="11 14" id="KW-0482">Metalloprotease</keyword>
<dbReference type="Pfam" id="PF02163">
    <property type="entry name" value="Peptidase_M50"/>
    <property type="match status" value="2"/>
</dbReference>
<keyword evidence="13 14" id="KW-0472">Membrane</keyword>
<dbReference type="InterPro" id="IPR008915">
    <property type="entry name" value="Peptidase_M50"/>
</dbReference>
<dbReference type="EMBL" id="BNJF01000003">
    <property type="protein sequence ID" value="GHO48220.1"/>
    <property type="molecule type" value="Genomic_DNA"/>
</dbReference>
<evidence type="ECO:0000256" key="15">
    <source>
        <dbReference type="PIRSR" id="PIRSR006404-1"/>
    </source>
</evidence>
<dbReference type="Pfam" id="PF00571">
    <property type="entry name" value="CBS"/>
    <property type="match status" value="2"/>
</dbReference>
<protein>
    <recommendedName>
        <fullName evidence="14">Zinc metalloprotease</fullName>
    </recommendedName>
</protein>
<evidence type="ECO:0000256" key="8">
    <source>
        <dbReference type="ARBA" id="ARBA00022801"/>
    </source>
</evidence>
<name>A0A8J3MUH5_9CHLR</name>
<evidence type="ECO:0000256" key="11">
    <source>
        <dbReference type="ARBA" id="ARBA00023049"/>
    </source>
</evidence>
<evidence type="ECO:0000313" key="19">
    <source>
        <dbReference type="EMBL" id="GHO48220.1"/>
    </source>
</evidence>
<evidence type="ECO:0000256" key="14">
    <source>
        <dbReference type="PIRNR" id="PIRNR006404"/>
    </source>
</evidence>
<feature type="binding site" evidence="16">
    <location>
        <position position="165"/>
    </location>
    <ligand>
        <name>Zn(2+)</name>
        <dbReference type="ChEBI" id="CHEBI:29105"/>
        <note>catalytic</note>
    </ligand>
</feature>
<keyword evidence="10 14" id="KW-1133">Transmembrane helix</keyword>
<evidence type="ECO:0000256" key="6">
    <source>
        <dbReference type="ARBA" id="ARBA00022723"/>
    </source>
</evidence>
<evidence type="ECO:0000256" key="17">
    <source>
        <dbReference type="PROSITE-ProRule" id="PRU00703"/>
    </source>
</evidence>
<feature type="transmembrane region" description="Helical" evidence="14">
    <location>
        <begin position="21"/>
        <end position="41"/>
    </location>
</feature>
<keyword evidence="5 14" id="KW-0812">Transmembrane</keyword>
<feature type="domain" description="CBS" evidence="18">
    <location>
        <begin position="314"/>
        <end position="371"/>
    </location>
</feature>
<keyword evidence="12 17" id="KW-0129">CBS domain</keyword>
<dbReference type="InterPro" id="IPR016483">
    <property type="entry name" value="UCP006404_Pept_M50_CBS"/>
</dbReference>
<comment type="similarity">
    <text evidence="2 14">Belongs to the peptidase M50B family.</text>
</comment>
<organism evidence="19 20">
    <name type="scientific">Ktedonospora formicarum</name>
    <dbReference type="NCBI Taxonomy" id="2778364"/>
    <lineage>
        <taxon>Bacteria</taxon>
        <taxon>Bacillati</taxon>
        <taxon>Chloroflexota</taxon>
        <taxon>Ktedonobacteria</taxon>
        <taxon>Ktedonobacterales</taxon>
        <taxon>Ktedonobacteraceae</taxon>
        <taxon>Ktedonospora</taxon>
    </lineage>
</organism>
<evidence type="ECO:0000313" key="20">
    <source>
        <dbReference type="Proteomes" id="UP000612362"/>
    </source>
</evidence>
<dbReference type="PANTHER" id="PTHR39188">
    <property type="entry name" value="MEMBRANE-ASSOCIATED ZINC METALLOPROTEASE M50B"/>
    <property type="match status" value="1"/>
</dbReference>
<dbReference type="SMART" id="SM00116">
    <property type="entry name" value="CBS"/>
    <property type="match status" value="2"/>
</dbReference>
<dbReference type="Gene3D" id="3.10.580.10">
    <property type="entry name" value="CBS-domain"/>
    <property type="match status" value="1"/>
</dbReference>
<proteinExistence type="inferred from homology"/>
<feature type="binding site" evidence="16">
    <location>
        <position position="71"/>
    </location>
    <ligand>
        <name>Zn(2+)</name>
        <dbReference type="ChEBI" id="CHEBI:29105"/>
        <note>catalytic</note>
    </ligand>
</feature>
<keyword evidence="20" id="KW-1185">Reference proteome</keyword>
<comment type="caution">
    <text evidence="19">The sequence shown here is derived from an EMBL/GenBank/DDBJ whole genome shotgun (WGS) entry which is preliminary data.</text>
</comment>
<evidence type="ECO:0000256" key="12">
    <source>
        <dbReference type="ARBA" id="ARBA00023122"/>
    </source>
</evidence>
<dbReference type="GO" id="GO:0008237">
    <property type="term" value="F:metallopeptidase activity"/>
    <property type="evidence" value="ECO:0007669"/>
    <property type="project" value="UniProtKB-UniRule"/>
</dbReference>
<sequence>MPGSFRVFTLAGIDIRINLSWIIILLLLTVSLAAGWFPRAFPGYSSGTYFLLGLISSILLFASVLLHELAHSLMARARGIPVKDITLFIFGGVSNIEREPRSPGADFMIAVVGPLMSFVIGGICYALWYLITHQANNPLAAILLYLGATNLLLGIFNLIPGYPLDGGRILRAIIWRFTGNINRATSIAATVGQIVAFSFILWGIFLFFSGNGFGGIWIAFIGWFMLSAAQGARYQSTYEETFSHTTVEQVMSRNIILIPANISLQKLIDDYILPQGLRSAMITQGEQFAGLITLSDIRHIPREKWATTPVGFVMKPVSQLQVVTPNQSLRDVVTLLTSHNINQLPVVENGHLLGILSRDTVLRALEVRRSLGLNRPPEPDQTQRAEA</sequence>
<dbReference type="InterPro" id="IPR000644">
    <property type="entry name" value="CBS_dom"/>
</dbReference>
<reference evidence="19" key="1">
    <citation type="submission" date="2020-10" db="EMBL/GenBank/DDBJ databases">
        <title>Taxonomic study of unclassified bacteria belonging to the class Ktedonobacteria.</title>
        <authorList>
            <person name="Yabe S."/>
            <person name="Wang C.M."/>
            <person name="Zheng Y."/>
            <person name="Sakai Y."/>
            <person name="Cavaletti L."/>
            <person name="Monciardini P."/>
            <person name="Donadio S."/>
        </authorList>
    </citation>
    <scope>NUCLEOTIDE SEQUENCE</scope>
    <source>
        <strain evidence="19">SOSP1-1</strain>
    </source>
</reference>
<evidence type="ECO:0000256" key="2">
    <source>
        <dbReference type="ARBA" id="ARBA00007931"/>
    </source>
</evidence>
<dbReference type="CDD" id="cd06164">
    <property type="entry name" value="S2P-M50_SpoIVFB_CBS"/>
    <property type="match status" value="1"/>
</dbReference>
<evidence type="ECO:0000256" key="5">
    <source>
        <dbReference type="ARBA" id="ARBA00022692"/>
    </source>
</evidence>
<feature type="transmembrane region" description="Helical" evidence="14">
    <location>
        <begin position="107"/>
        <end position="130"/>
    </location>
</feature>
<evidence type="ECO:0000256" key="13">
    <source>
        <dbReference type="ARBA" id="ARBA00023136"/>
    </source>
</evidence>
<feature type="transmembrane region" description="Helical" evidence="14">
    <location>
        <begin position="185"/>
        <end position="208"/>
    </location>
</feature>
<gene>
    <name evidence="19" type="ORF">KSX_63830</name>
</gene>
<comment type="cofactor">
    <cofactor evidence="14 16">
        <name>Zn(2+)</name>
        <dbReference type="ChEBI" id="CHEBI:29105"/>
    </cofactor>
    <text evidence="14 16">Binds 1 zinc ion per subunit.</text>
</comment>
<evidence type="ECO:0000256" key="9">
    <source>
        <dbReference type="ARBA" id="ARBA00022833"/>
    </source>
</evidence>
<dbReference type="InterPro" id="IPR046342">
    <property type="entry name" value="CBS_dom_sf"/>
</dbReference>
<keyword evidence="7" id="KW-0677">Repeat</keyword>
<dbReference type="Proteomes" id="UP000612362">
    <property type="component" value="Unassembled WGS sequence"/>
</dbReference>
<feature type="transmembrane region" description="Helical" evidence="14">
    <location>
        <begin position="142"/>
        <end position="164"/>
    </location>
</feature>
<evidence type="ECO:0000259" key="18">
    <source>
        <dbReference type="PROSITE" id="PS51371"/>
    </source>
</evidence>
<dbReference type="GO" id="GO:0005886">
    <property type="term" value="C:plasma membrane"/>
    <property type="evidence" value="ECO:0007669"/>
    <property type="project" value="UniProtKB-SubCell"/>
</dbReference>
<keyword evidence="8 14" id="KW-0378">Hydrolase</keyword>
<dbReference type="PANTHER" id="PTHR39188:SF3">
    <property type="entry name" value="STAGE IV SPORULATION PROTEIN FB"/>
    <property type="match status" value="1"/>
</dbReference>
<feature type="active site" evidence="15">
    <location>
        <position position="68"/>
    </location>
</feature>
<keyword evidence="4 14" id="KW-0645">Protease</keyword>
<evidence type="ECO:0000256" key="4">
    <source>
        <dbReference type="ARBA" id="ARBA00022670"/>
    </source>
</evidence>
<keyword evidence="9 14" id="KW-0862">Zinc</keyword>
<feature type="transmembrane region" description="Helical" evidence="14">
    <location>
        <begin position="214"/>
        <end position="232"/>
    </location>
</feature>
<feature type="transmembrane region" description="Helical" evidence="14">
    <location>
        <begin position="47"/>
        <end position="66"/>
    </location>
</feature>
<evidence type="ECO:0000256" key="7">
    <source>
        <dbReference type="ARBA" id="ARBA00022737"/>
    </source>
</evidence>
<dbReference type="PROSITE" id="PS51371">
    <property type="entry name" value="CBS"/>
    <property type="match status" value="1"/>
</dbReference>
<dbReference type="PIRSF" id="PIRSF006404">
    <property type="entry name" value="UCP006404_Pept_M50_CBS"/>
    <property type="match status" value="1"/>
</dbReference>
<dbReference type="RefSeq" id="WP_220197420.1">
    <property type="nucleotide sequence ID" value="NZ_BNJF01000003.1"/>
</dbReference>
<keyword evidence="6 14" id="KW-0479">Metal-binding</keyword>
<evidence type="ECO:0000256" key="1">
    <source>
        <dbReference type="ARBA" id="ARBA00004651"/>
    </source>
</evidence>
<evidence type="ECO:0000256" key="10">
    <source>
        <dbReference type="ARBA" id="ARBA00022989"/>
    </source>
</evidence>
<keyword evidence="3 14" id="KW-1003">Cell membrane</keyword>
<dbReference type="GO" id="GO:0046872">
    <property type="term" value="F:metal ion binding"/>
    <property type="evidence" value="ECO:0007669"/>
    <property type="project" value="UniProtKB-UniRule"/>
</dbReference>
<dbReference type="AlphaFoldDB" id="A0A8J3MUH5"/>
<dbReference type="SUPFAM" id="SSF54631">
    <property type="entry name" value="CBS-domain pair"/>
    <property type="match status" value="1"/>
</dbReference>
<accession>A0A8J3MUH5</accession>
<evidence type="ECO:0000256" key="3">
    <source>
        <dbReference type="ARBA" id="ARBA00022475"/>
    </source>
</evidence>
<comment type="subcellular location">
    <subcellularLocation>
        <location evidence="1 14">Cell membrane</location>
        <topology evidence="1 14">Multi-pass membrane protein</topology>
    </subcellularLocation>
</comment>
<evidence type="ECO:0000256" key="16">
    <source>
        <dbReference type="PIRSR" id="PIRSR006404-2"/>
    </source>
</evidence>
<dbReference type="GO" id="GO:0006508">
    <property type="term" value="P:proteolysis"/>
    <property type="evidence" value="ECO:0007669"/>
    <property type="project" value="UniProtKB-KW"/>
</dbReference>